<evidence type="ECO:0000313" key="2">
    <source>
        <dbReference type="Proteomes" id="UP000286576"/>
    </source>
</evidence>
<accession>A0A418NP04</accession>
<evidence type="ECO:0000313" key="1">
    <source>
        <dbReference type="EMBL" id="RIV83827.1"/>
    </source>
</evidence>
<dbReference type="Proteomes" id="UP000286576">
    <property type="component" value="Unassembled WGS sequence"/>
</dbReference>
<proteinExistence type="predicted"/>
<comment type="caution">
    <text evidence="1">The sequence shown here is derived from an EMBL/GenBank/DDBJ whole genome shotgun (WGS) entry which is preliminary data.</text>
</comment>
<dbReference type="AlphaFoldDB" id="A0A418NP04"/>
<dbReference type="EMBL" id="QXFL01000008">
    <property type="protein sequence ID" value="RIV83827.1"/>
    <property type="molecule type" value="Genomic_DNA"/>
</dbReference>
<organism evidence="1 2">
    <name type="scientific">Aurantiacibacter zhengii</name>
    <dbReference type="NCBI Taxonomy" id="2307003"/>
    <lineage>
        <taxon>Bacteria</taxon>
        <taxon>Pseudomonadati</taxon>
        <taxon>Pseudomonadota</taxon>
        <taxon>Alphaproteobacteria</taxon>
        <taxon>Sphingomonadales</taxon>
        <taxon>Erythrobacteraceae</taxon>
        <taxon>Aurantiacibacter</taxon>
    </lineage>
</organism>
<gene>
    <name evidence="1" type="ORF">D2V07_15155</name>
</gene>
<sequence>MAIRAQNATRHGALSTRVVGSLEDEAAFDDLLEELEREFAPMTTTEYSLVQRLAILFWRERRLARAEAQKLMERESEINPGGGRTPFGIDYQLLVGRYQTMLSNQITKTIDQLRFLREEREA</sequence>
<name>A0A418NP04_9SPHN</name>
<keyword evidence="2" id="KW-1185">Reference proteome</keyword>
<protein>
    <submittedName>
        <fullName evidence="1">Uncharacterized protein</fullName>
    </submittedName>
</protein>
<reference evidence="1 2" key="1">
    <citation type="submission" date="2018-08" db="EMBL/GenBank/DDBJ databases">
        <title>Erythrobacter zhengii sp.nov., a bacterium isolated from deep-sea sediment.</title>
        <authorList>
            <person name="Fang C."/>
            <person name="Wu Y.-H."/>
            <person name="Sun C."/>
            <person name="Wang H."/>
            <person name="Cheng H."/>
            <person name="Meng F.-X."/>
            <person name="Wang C.-S."/>
            <person name="Xu X.-W."/>
        </authorList>
    </citation>
    <scope>NUCLEOTIDE SEQUENCE [LARGE SCALE GENOMIC DNA]</scope>
    <source>
        <strain evidence="1 2">V18</strain>
    </source>
</reference>